<dbReference type="GO" id="GO:0016853">
    <property type="term" value="F:isomerase activity"/>
    <property type="evidence" value="ECO:0007669"/>
    <property type="project" value="UniProtKB-KW"/>
</dbReference>
<reference evidence="4 5" key="1">
    <citation type="submission" date="2019-02" db="EMBL/GenBank/DDBJ databases">
        <title>Deep-cultivation of Planctomycetes and their phenomic and genomic characterization uncovers novel biology.</title>
        <authorList>
            <person name="Wiegand S."/>
            <person name="Jogler M."/>
            <person name="Boedeker C."/>
            <person name="Pinto D."/>
            <person name="Vollmers J."/>
            <person name="Rivas-Marin E."/>
            <person name="Kohn T."/>
            <person name="Peeters S.H."/>
            <person name="Heuer A."/>
            <person name="Rast P."/>
            <person name="Oberbeckmann S."/>
            <person name="Bunk B."/>
            <person name="Jeske O."/>
            <person name="Meyerdierks A."/>
            <person name="Storesund J.E."/>
            <person name="Kallscheuer N."/>
            <person name="Luecker S."/>
            <person name="Lage O.M."/>
            <person name="Pohl T."/>
            <person name="Merkel B.J."/>
            <person name="Hornburger P."/>
            <person name="Mueller R.-W."/>
            <person name="Bruemmer F."/>
            <person name="Labrenz M."/>
            <person name="Spormann A.M."/>
            <person name="Op Den Camp H."/>
            <person name="Overmann J."/>
            <person name="Amann R."/>
            <person name="Jetten M.S.M."/>
            <person name="Mascher T."/>
            <person name="Medema M.H."/>
            <person name="Devos D.P."/>
            <person name="Kaster A.-K."/>
            <person name="Ovreas L."/>
            <person name="Rohde M."/>
            <person name="Galperin M.Y."/>
            <person name="Jogler C."/>
        </authorList>
    </citation>
    <scope>NUCLEOTIDE SEQUENCE [LARGE SCALE GENOMIC DNA]</scope>
    <source>
        <strain evidence="4 5">Poly51</strain>
    </source>
</reference>
<organism evidence="4 5">
    <name type="scientific">Rubripirellula tenax</name>
    <dbReference type="NCBI Taxonomy" id="2528015"/>
    <lineage>
        <taxon>Bacteria</taxon>
        <taxon>Pseudomonadati</taxon>
        <taxon>Planctomycetota</taxon>
        <taxon>Planctomycetia</taxon>
        <taxon>Pirellulales</taxon>
        <taxon>Pirellulaceae</taxon>
        <taxon>Rubripirellula</taxon>
    </lineage>
</organism>
<evidence type="ECO:0000313" key="4">
    <source>
        <dbReference type="EMBL" id="TWU60851.1"/>
    </source>
</evidence>
<gene>
    <name evidence="4" type="ORF">Poly51_11330</name>
</gene>
<evidence type="ECO:0000256" key="1">
    <source>
        <dbReference type="ARBA" id="ARBA00009219"/>
    </source>
</evidence>
<dbReference type="SUPFAM" id="SSF51735">
    <property type="entry name" value="NAD(P)-binding Rossmann-fold domains"/>
    <property type="match status" value="1"/>
</dbReference>
<name>A0A5C6FH52_9BACT</name>
<sequence>MLFGAVRPVGGNGLGFIWMREKRQMRVLVTGCGGFLGGEIVRQLLERGDEVVGISRKEYPDLVAIGMKPVRGDLSDPDFFRRSGSEIEFGTLDAVVHTAAVAGVWGPWQHYFRNNVTATENVIAACQSRGIGRLVFTSSPSVTFAGTDQRGVDESEPYPTRWLCHYSHTKAIAEQAVIAADTVGDLRTVSLRPHLIWGENDPHLLPRMIERARQGRLRIVGDGNNRVDTVHVINAAAAHLDSLDSLAGDAERAAGRAYFITQDEPVDCWDWIGEVCRIAGVRPPDKRISAGTAYRLGGALEAIYRILRKSDEPPMTRFVAAQLSTDHYFDTSAAKQRLGYRVRISMEEGLDRLRRAWA</sequence>
<evidence type="ECO:0000259" key="3">
    <source>
        <dbReference type="Pfam" id="PF01073"/>
    </source>
</evidence>
<dbReference type="InterPro" id="IPR002225">
    <property type="entry name" value="3Beta_OHSteriod_DH/Estase"/>
</dbReference>
<comment type="caution">
    <text evidence="4">The sequence shown here is derived from an EMBL/GenBank/DDBJ whole genome shotgun (WGS) entry which is preliminary data.</text>
</comment>
<evidence type="ECO:0000313" key="5">
    <source>
        <dbReference type="Proteomes" id="UP000318288"/>
    </source>
</evidence>
<dbReference type="GO" id="GO:0006694">
    <property type="term" value="P:steroid biosynthetic process"/>
    <property type="evidence" value="ECO:0007669"/>
    <property type="project" value="InterPro"/>
</dbReference>
<keyword evidence="5" id="KW-1185">Reference proteome</keyword>
<dbReference type="GO" id="GO:0016616">
    <property type="term" value="F:oxidoreductase activity, acting on the CH-OH group of donors, NAD or NADP as acceptor"/>
    <property type="evidence" value="ECO:0007669"/>
    <property type="project" value="InterPro"/>
</dbReference>
<dbReference type="EMBL" id="SJPW01000001">
    <property type="protein sequence ID" value="TWU60851.1"/>
    <property type="molecule type" value="Genomic_DNA"/>
</dbReference>
<keyword evidence="4" id="KW-0413">Isomerase</keyword>
<comment type="similarity">
    <text evidence="1">Belongs to the 3-beta-HSD family.</text>
</comment>
<dbReference type="Gene3D" id="3.40.50.720">
    <property type="entry name" value="NAD(P)-binding Rossmann-like Domain"/>
    <property type="match status" value="1"/>
</dbReference>
<keyword evidence="2" id="KW-0560">Oxidoreductase</keyword>
<protein>
    <submittedName>
        <fullName evidence="4">3 beta-hydroxysteroid dehydrogenase/Delta 5--&gt;4-isomerase</fullName>
    </submittedName>
</protein>
<proteinExistence type="inferred from homology"/>
<dbReference type="PANTHER" id="PTHR43245">
    <property type="entry name" value="BIFUNCTIONAL POLYMYXIN RESISTANCE PROTEIN ARNA"/>
    <property type="match status" value="1"/>
</dbReference>
<dbReference type="PANTHER" id="PTHR43245:SF51">
    <property type="entry name" value="SHORT CHAIN DEHYDROGENASE_REDUCTASE FAMILY 42E, MEMBER 2"/>
    <property type="match status" value="1"/>
</dbReference>
<accession>A0A5C6FH52</accession>
<dbReference type="InterPro" id="IPR050177">
    <property type="entry name" value="Lipid_A_modif_metabolic_enz"/>
</dbReference>
<dbReference type="AlphaFoldDB" id="A0A5C6FH52"/>
<evidence type="ECO:0000256" key="2">
    <source>
        <dbReference type="ARBA" id="ARBA00023002"/>
    </source>
</evidence>
<feature type="domain" description="3-beta hydroxysteroid dehydrogenase/isomerase" evidence="3">
    <location>
        <begin position="28"/>
        <end position="284"/>
    </location>
</feature>
<dbReference type="Proteomes" id="UP000318288">
    <property type="component" value="Unassembled WGS sequence"/>
</dbReference>
<dbReference type="InterPro" id="IPR036291">
    <property type="entry name" value="NAD(P)-bd_dom_sf"/>
</dbReference>
<dbReference type="Pfam" id="PF01073">
    <property type="entry name" value="3Beta_HSD"/>
    <property type="match status" value="1"/>
</dbReference>